<organism evidence="5 6">
    <name type="scientific">Petrocella atlantisensis</name>
    <dbReference type="NCBI Taxonomy" id="2173034"/>
    <lineage>
        <taxon>Bacteria</taxon>
        <taxon>Bacillati</taxon>
        <taxon>Bacillota</taxon>
        <taxon>Clostridia</taxon>
        <taxon>Lachnospirales</taxon>
        <taxon>Vallitaleaceae</taxon>
        <taxon>Petrocella</taxon>
    </lineage>
</organism>
<keyword evidence="3" id="KW-0732">Signal</keyword>
<evidence type="ECO:0000313" key="6">
    <source>
        <dbReference type="Proteomes" id="UP000279029"/>
    </source>
</evidence>
<keyword evidence="2" id="KW-0472">Membrane</keyword>
<keyword evidence="6" id="KW-1185">Reference proteome</keyword>
<keyword evidence="2" id="KW-0812">Transmembrane</keyword>
<proteinExistence type="predicted"/>
<feature type="domain" description="Bacterial repeat" evidence="4">
    <location>
        <begin position="480"/>
        <end position="514"/>
    </location>
</feature>
<evidence type="ECO:0000313" key="5">
    <source>
        <dbReference type="EMBL" id="VDN48007.1"/>
    </source>
</evidence>
<dbReference type="InterPro" id="IPR013783">
    <property type="entry name" value="Ig-like_fold"/>
</dbReference>
<dbReference type="OrthoDB" id="9802773at2"/>
<dbReference type="Pfam" id="PF18998">
    <property type="entry name" value="Flg_new_2"/>
    <property type="match status" value="2"/>
</dbReference>
<evidence type="ECO:0000259" key="4">
    <source>
        <dbReference type="Pfam" id="PF18998"/>
    </source>
</evidence>
<protein>
    <recommendedName>
        <fullName evidence="4">Bacterial repeat domain-containing protein</fullName>
    </recommendedName>
</protein>
<evidence type="ECO:0000256" key="2">
    <source>
        <dbReference type="SAM" id="Phobius"/>
    </source>
</evidence>
<evidence type="ECO:0000256" key="3">
    <source>
        <dbReference type="SAM" id="SignalP"/>
    </source>
</evidence>
<dbReference type="Gene3D" id="2.60.40.10">
    <property type="entry name" value="Immunoglobulins"/>
    <property type="match status" value="1"/>
</dbReference>
<feature type="domain" description="Bacterial repeat" evidence="4">
    <location>
        <begin position="564"/>
        <end position="627"/>
    </location>
</feature>
<evidence type="ECO:0000256" key="1">
    <source>
        <dbReference type="SAM" id="MobiDB-lite"/>
    </source>
</evidence>
<sequence>MKKMKKVVSLAIALSLMLSSMNVVNAETEPATPTLDIATTTVDETSAEASWSVTFPDDSYILDGYDYQLSGKGKVKDVMTTSAIFNDLTAGTGYSLTVDAHYSKVEDDQSIFEIETKDFEVETTKESSIKNINIWRREIEGTTEYALSTSNNSTRYETVEEALEAALEEEEVNYESLESYTTLEFKTNEGEGWEKSEKITVVVIQKQMETETRYRVKGSEDEYNTDLDEVVETQAESYEYDEWVIDNDDFVYTVTRVTKGTVSNTAEVSLPVNLWMAADDGARLYIDGQERAGLLKKWNAPSNYNKANLFYIHDLSRNPFLAAKAWDGPEENGQGNKTIAGFKMVLEVRDDEYSVTDETWYYYLGKGAPEEDAAGNSWYEEAYMADADLWTTVTVIGNPNGAWAKSDKFPADGDYIWTPSYQHIGQNKIDTPVYFRNAPTQVPIDYFDITITPVIKERTEDNIINNPSAGSIKATFGETTAQSSGDTISATLPDGTVITFEAIASEGYRFVSWLYNLNNELDEGDDGYRPNPRDITVSSSSKSFGPTPVFEAIPTYNVMATTEQPDRGTAGPSEQTVEENGNATVTAEAHDGFYFIHWTDEQGEVVSTEAEYTVNNIESDMTFYAVFGEDTEPDNPEPRRRRPASEPEQEEEPEPEEETQVVLDLEDEATPEALPEAEVVEPVVAVEILDEEIPEADGSDAMEMPKTSGIPMGIFYGLGIAVSGLGFKIKKRS</sequence>
<feature type="signal peptide" evidence="3">
    <location>
        <begin position="1"/>
        <end position="25"/>
    </location>
</feature>
<dbReference type="RefSeq" id="WP_125137216.1">
    <property type="nucleotide sequence ID" value="NZ_LR130778.1"/>
</dbReference>
<feature type="chain" id="PRO_5039121227" description="Bacterial repeat domain-containing protein" evidence="3">
    <location>
        <begin position="26"/>
        <end position="733"/>
    </location>
</feature>
<dbReference type="SUPFAM" id="SSF49265">
    <property type="entry name" value="Fibronectin type III"/>
    <property type="match status" value="1"/>
</dbReference>
<reference evidence="5 6" key="1">
    <citation type="submission" date="2018-09" db="EMBL/GenBank/DDBJ databases">
        <authorList>
            <person name="Postec A."/>
        </authorList>
    </citation>
    <scope>NUCLEOTIDE SEQUENCE [LARGE SCALE GENOMIC DNA]</scope>
    <source>
        <strain evidence="5">70B-A</strain>
    </source>
</reference>
<dbReference type="KEGG" id="cbar:PATL70BA_2122"/>
<feature type="transmembrane region" description="Helical" evidence="2">
    <location>
        <begin position="709"/>
        <end position="727"/>
    </location>
</feature>
<dbReference type="InterPro" id="IPR036116">
    <property type="entry name" value="FN3_sf"/>
</dbReference>
<feature type="region of interest" description="Disordered" evidence="1">
    <location>
        <begin position="628"/>
        <end position="660"/>
    </location>
</feature>
<dbReference type="EMBL" id="LR130778">
    <property type="protein sequence ID" value="VDN48007.1"/>
    <property type="molecule type" value="Genomic_DNA"/>
</dbReference>
<feature type="compositionally biased region" description="Acidic residues" evidence="1">
    <location>
        <begin position="647"/>
        <end position="660"/>
    </location>
</feature>
<name>A0A3P7PW81_9FIRM</name>
<keyword evidence="2" id="KW-1133">Transmembrane helix</keyword>
<accession>A0A3P7PW81</accession>
<dbReference type="AlphaFoldDB" id="A0A3P7PW81"/>
<dbReference type="Proteomes" id="UP000279029">
    <property type="component" value="Chromosome"/>
</dbReference>
<dbReference type="InterPro" id="IPR044060">
    <property type="entry name" value="Bacterial_rp_domain"/>
</dbReference>
<gene>
    <name evidence="5" type="ORF">PATL70BA_2122</name>
</gene>